<sequence>MCGVEQLVGGQQGAIKVAIHAVGEDMDRAAGDDPHLAFGLLEVDASNGFGEAGRIAGLWNIRVKWPRAAQFIFNCYRGDAKMFLRGKNRTTVLQSNQE</sequence>
<gene>
    <name evidence="1" type="ORF">Cvel_11105</name>
</gene>
<accession>A0A0G4I565</accession>
<reference evidence="1" key="1">
    <citation type="submission" date="2014-11" db="EMBL/GenBank/DDBJ databases">
        <authorList>
            <person name="Otto D Thomas"/>
            <person name="Naeem Raeece"/>
        </authorList>
    </citation>
    <scope>NUCLEOTIDE SEQUENCE</scope>
</reference>
<name>A0A0G4I565_9ALVE</name>
<protein>
    <submittedName>
        <fullName evidence="1">Uncharacterized protein</fullName>
    </submittedName>
</protein>
<dbReference type="EMBL" id="CDMZ01005161">
    <property type="protein sequence ID" value="CEM52148.1"/>
    <property type="molecule type" value="Genomic_DNA"/>
</dbReference>
<proteinExistence type="predicted"/>
<dbReference type="VEuPathDB" id="CryptoDB:Cvel_11105"/>
<dbReference type="AlphaFoldDB" id="A0A0G4I565"/>
<organism evidence="1">
    <name type="scientific">Chromera velia CCMP2878</name>
    <dbReference type="NCBI Taxonomy" id="1169474"/>
    <lineage>
        <taxon>Eukaryota</taxon>
        <taxon>Sar</taxon>
        <taxon>Alveolata</taxon>
        <taxon>Colpodellida</taxon>
        <taxon>Chromeraceae</taxon>
        <taxon>Chromera</taxon>
    </lineage>
</organism>
<evidence type="ECO:0000313" key="1">
    <source>
        <dbReference type="EMBL" id="CEM52148.1"/>
    </source>
</evidence>